<dbReference type="InterPro" id="IPR008271">
    <property type="entry name" value="Ser/Thr_kinase_AS"/>
</dbReference>
<dbReference type="SUPFAM" id="SSF82615">
    <property type="entry name" value="Polo-box domain"/>
    <property type="match status" value="2"/>
</dbReference>
<protein>
    <submittedName>
        <fullName evidence="9">Polo-like kinase 3</fullName>
        <ecNumber evidence="9">2.7.11.21</ecNumber>
    </submittedName>
</protein>
<feature type="compositionally biased region" description="Low complexity" evidence="7">
    <location>
        <begin position="71"/>
        <end position="87"/>
    </location>
</feature>
<dbReference type="SUPFAM" id="SSF56112">
    <property type="entry name" value="Protein kinase-like (PK-like)"/>
    <property type="match status" value="1"/>
</dbReference>
<dbReference type="PANTHER" id="PTHR24345:SF0">
    <property type="entry name" value="CELL CYCLE SERINE_THREONINE-PROTEIN KINASE CDC5_MSD2"/>
    <property type="match status" value="1"/>
</dbReference>
<dbReference type="InterPro" id="IPR011009">
    <property type="entry name" value="Kinase-like_dom_sf"/>
</dbReference>
<evidence type="ECO:0000259" key="8">
    <source>
        <dbReference type="PROSITE" id="PS50011"/>
    </source>
</evidence>
<evidence type="ECO:0000256" key="2">
    <source>
        <dbReference type="ARBA" id="ARBA00022679"/>
    </source>
</evidence>
<dbReference type="PROSITE" id="PS00107">
    <property type="entry name" value="PROTEIN_KINASE_ATP"/>
    <property type="match status" value="1"/>
</dbReference>
<feature type="compositionally biased region" description="Basic and acidic residues" evidence="7">
    <location>
        <begin position="526"/>
        <end position="536"/>
    </location>
</feature>
<name>A0ABR2WY60_9FUNG</name>
<feature type="compositionally biased region" description="Polar residues" evidence="7">
    <location>
        <begin position="121"/>
        <end position="131"/>
    </location>
</feature>
<keyword evidence="4" id="KW-0418">Kinase</keyword>
<feature type="binding site" evidence="6">
    <location>
        <position position="182"/>
    </location>
    <ligand>
        <name>ATP</name>
        <dbReference type="ChEBI" id="CHEBI:30616"/>
    </ligand>
</feature>
<dbReference type="InterPro" id="IPR000719">
    <property type="entry name" value="Prot_kinase_dom"/>
</dbReference>
<keyword evidence="10" id="KW-1185">Reference proteome</keyword>
<comment type="caution">
    <text evidence="9">The sequence shown here is derived from an EMBL/GenBank/DDBJ whole genome shotgun (WGS) entry which is preliminary data.</text>
</comment>
<dbReference type="PROSITE" id="PS00108">
    <property type="entry name" value="PROTEIN_KINASE_ST"/>
    <property type="match status" value="1"/>
</dbReference>
<organism evidence="9 10">
    <name type="scientific">Basidiobolus ranarum</name>
    <dbReference type="NCBI Taxonomy" id="34480"/>
    <lineage>
        <taxon>Eukaryota</taxon>
        <taxon>Fungi</taxon>
        <taxon>Fungi incertae sedis</taxon>
        <taxon>Zoopagomycota</taxon>
        <taxon>Entomophthoromycotina</taxon>
        <taxon>Basidiobolomycetes</taxon>
        <taxon>Basidiobolales</taxon>
        <taxon>Basidiobolaceae</taxon>
        <taxon>Basidiobolus</taxon>
    </lineage>
</organism>
<dbReference type="InterPro" id="IPR036947">
    <property type="entry name" value="POLO_box_dom_sf"/>
</dbReference>
<dbReference type="Gene3D" id="1.10.510.10">
    <property type="entry name" value="Transferase(Phosphotransferase) domain 1"/>
    <property type="match status" value="1"/>
</dbReference>
<dbReference type="Pfam" id="PF00069">
    <property type="entry name" value="Pkinase"/>
    <property type="match status" value="1"/>
</dbReference>
<evidence type="ECO:0000256" key="4">
    <source>
        <dbReference type="ARBA" id="ARBA00022777"/>
    </source>
</evidence>
<feature type="compositionally biased region" description="Polar residues" evidence="7">
    <location>
        <begin position="31"/>
        <end position="52"/>
    </location>
</feature>
<dbReference type="InterPro" id="IPR000959">
    <property type="entry name" value="POLO_box_dom"/>
</dbReference>
<feature type="region of interest" description="Disordered" evidence="7">
    <location>
        <begin position="119"/>
        <end position="145"/>
    </location>
</feature>
<dbReference type="Pfam" id="PF00659">
    <property type="entry name" value="POLO_box"/>
    <property type="match status" value="2"/>
</dbReference>
<dbReference type="EC" id="2.7.11.21" evidence="9"/>
<dbReference type="Gene3D" id="3.30.1120.30">
    <property type="entry name" value="POLO box domain"/>
    <property type="match status" value="2"/>
</dbReference>
<dbReference type="InterPro" id="IPR017441">
    <property type="entry name" value="Protein_kinase_ATP_BS"/>
</dbReference>
<feature type="domain" description="Protein kinase" evidence="8">
    <location>
        <begin position="153"/>
        <end position="406"/>
    </location>
</feature>
<keyword evidence="5 6" id="KW-0067">ATP-binding</keyword>
<feature type="region of interest" description="Disordered" evidence="7">
    <location>
        <begin position="18"/>
        <end position="91"/>
    </location>
</feature>
<evidence type="ECO:0000256" key="7">
    <source>
        <dbReference type="SAM" id="MobiDB-lite"/>
    </source>
</evidence>
<evidence type="ECO:0000256" key="6">
    <source>
        <dbReference type="PROSITE-ProRule" id="PRU10141"/>
    </source>
</evidence>
<evidence type="ECO:0000256" key="3">
    <source>
        <dbReference type="ARBA" id="ARBA00022741"/>
    </source>
</evidence>
<keyword evidence="1" id="KW-0723">Serine/threonine-protein kinase</keyword>
<feature type="compositionally biased region" description="Polar residues" evidence="7">
    <location>
        <begin position="546"/>
        <end position="571"/>
    </location>
</feature>
<evidence type="ECO:0000313" key="10">
    <source>
        <dbReference type="Proteomes" id="UP001479436"/>
    </source>
</evidence>
<keyword evidence="2 9" id="KW-0808">Transferase</keyword>
<dbReference type="SMART" id="SM00220">
    <property type="entry name" value="S_TKc"/>
    <property type="match status" value="1"/>
</dbReference>
<gene>
    <name evidence="9" type="primary">PLK3</name>
    <name evidence="9" type="ORF">K7432_004436</name>
</gene>
<keyword evidence="3 6" id="KW-0547">Nucleotide-binding</keyword>
<evidence type="ECO:0000256" key="1">
    <source>
        <dbReference type="ARBA" id="ARBA00022527"/>
    </source>
</evidence>
<dbReference type="PROSITE" id="PS50011">
    <property type="entry name" value="PROTEIN_KINASE_DOM"/>
    <property type="match status" value="1"/>
</dbReference>
<sequence length="806" mass="92266">MSHPVATLAYPSVARVPEPSARQLRPRTMNKRTSTTNQMCPTEPSKQAGTRNASERLAIPSPHSLKRTSVNVNPSNTPTAATPTDPNRFLKPMMKTRTTQPALDPRQHRADDYRRFLEQHVPQQTKPQEQVKTSRQDDLPEPPSIIETTVGSWELREILGKGGFGRVFKAYNRNSGKECAVKVMAKSAIRRQEVLERLKYEMLITRKSSHPNIVEFIHQHEDTEFLYLFIGICPRGSLKDWTDRLGSISERKIRKVMSEVASGLNYLHEKMKVIHRDLKLANVLLDQDWTPRIADFGLCAQLREDNERRLTKCGTPNYVAPEIVTRIGHGTKADVWSFGVMIYIMAFSRAPWKGSSLKEVERNITSAPLQIPTTCSQELEEVIRACLNRNPESRLTFRELLQLPFFSDTPAAVNLPPTRAEERKQLMSKIQEELHEEYQTESLARNNNTNPLVAQMKALGVDDSNSSEEAEPINPRIRGQTPAVSNKSAEPTKPAEPLEVNHSRKPEMVNKERPSVRDPFPLKSKTTRDIFNNERVRRSRTVKQPEPQTQLPIPTPSNEKPGQTPANGSTGAYVTYATNRPSFVEPIIMNLKNTLMDYELRRIDNIATEYPVKNPIESDAVFVRKFIRFPEVGLAYQFGDKAIGLNFLDNTSITLSSDRRSCQYRDHNSGEIVEFSPDKIPSTELKLKFKRIVESYRFMKTHLRSNSETLEVLKFDTRKLHVIGDLINSQHARMLLLSNHTVQFNFYDHQKILVREYGRTLVSIDPEGKTEEYFIEDIVTKRYRHMIPKIMHIMELLQSINLSNTP</sequence>
<reference evidence="9 10" key="1">
    <citation type="submission" date="2023-04" db="EMBL/GenBank/DDBJ databases">
        <title>Genome of Basidiobolus ranarum AG-B5.</title>
        <authorList>
            <person name="Stajich J.E."/>
            <person name="Carter-House D."/>
            <person name="Gryganskyi A."/>
        </authorList>
    </citation>
    <scope>NUCLEOTIDE SEQUENCE [LARGE SCALE GENOMIC DNA]</scope>
    <source>
        <strain evidence="9 10">AG-B5</strain>
    </source>
</reference>
<feature type="compositionally biased region" description="Basic and acidic residues" evidence="7">
    <location>
        <begin position="499"/>
        <end position="516"/>
    </location>
</feature>
<dbReference type="PANTHER" id="PTHR24345">
    <property type="entry name" value="SERINE/THREONINE-PROTEIN KINASE PLK"/>
    <property type="match status" value="1"/>
</dbReference>
<accession>A0ABR2WY60</accession>
<evidence type="ECO:0000256" key="5">
    <source>
        <dbReference type="ARBA" id="ARBA00022840"/>
    </source>
</evidence>
<evidence type="ECO:0000313" key="9">
    <source>
        <dbReference type="EMBL" id="KAK9766454.1"/>
    </source>
</evidence>
<dbReference type="GO" id="GO:0016740">
    <property type="term" value="F:transferase activity"/>
    <property type="evidence" value="ECO:0007669"/>
    <property type="project" value="UniProtKB-KW"/>
</dbReference>
<proteinExistence type="predicted"/>
<feature type="region of interest" description="Disordered" evidence="7">
    <location>
        <begin position="461"/>
        <end position="571"/>
    </location>
</feature>
<dbReference type="EMBL" id="JASJQH010000153">
    <property type="protein sequence ID" value="KAK9766454.1"/>
    <property type="molecule type" value="Genomic_DNA"/>
</dbReference>
<dbReference type="Proteomes" id="UP001479436">
    <property type="component" value="Unassembled WGS sequence"/>
</dbReference>